<dbReference type="InterPro" id="IPR006059">
    <property type="entry name" value="SBP"/>
</dbReference>
<dbReference type="SUPFAM" id="SSF53850">
    <property type="entry name" value="Periplasmic binding protein-like II"/>
    <property type="match status" value="1"/>
</dbReference>
<dbReference type="PANTHER" id="PTHR43649">
    <property type="entry name" value="ARABINOSE-BINDING PROTEIN-RELATED"/>
    <property type="match status" value="1"/>
</dbReference>
<comment type="subcellular location">
    <subcellularLocation>
        <location evidence="1">Cell envelope</location>
    </subcellularLocation>
</comment>
<feature type="chain" id="PRO_5007096315" evidence="6">
    <location>
        <begin position="27"/>
        <end position="484"/>
    </location>
</feature>
<dbReference type="Pfam" id="PF01547">
    <property type="entry name" value="SBP_bac_1"/>
    <property type="match status" value="1"/>
</dbReference>
<dbReference type="Gene3D" id="3.40.190.10">
    <property type="entry name" value="Periplasmic binding protein-like II"/>
    <property type="match status" value="1"/>
</dbReference>
<dbReference type="PATRIC" id="fig|167964.4.peg.975"/>
<dbReference type="InterPro" id="IPR050490">
    <property type="entry name" value="Bact_solute-bd_prot1"/>
</dbReference>
<dbReference type="EMBL" id="LGFU01000014">
    <property type="protein sequence ID" value="KUK46659.1"/>
    <property type="molecule type" value="Genomic_DNA"/>
</dbReference>
<evidence type="ECO:0000256" key="1">
    <source>
        <dbReference type="ARBA" id="ARBA00004196"/>
    </source>
</evidence>
<gene>
    <name evidence="7" type="ORF">XD73_0477</name>
</gene>
<evidence type="ECO:0000256" key="4">
    <source>
        <dbReference type="ARBA" id="ARBA00022729"/>
    </source>
</evidence>
<evidence type="ECO:0000313" key="8">
    <source>
        <dbReference type="Proteomes" id="UP000064249"/>
    </source>
</evidence>
<comment type="caution">
    <text evidence="7">The sequence shown here is derived from an EMBL/GenBank/DDBJ whole genome shotgun (WGS) entry which is preliminary data.</text>
</comment>
<feature type="signal peptide" evidence="6">
    <location>
        <begin position="1"/>
        <end position="26"/>
    </location>
</feature>
<keyword evidence="3" id="KW-0813">Transport</keyword>
<name>A0A101FY71_9CHLR</name>
<reference evidence="7 8" key="1">
    <citation type="journal article" date="2015" name="MBio">
        <title>Genome-Resolved Metagenomic Analysis Reveals Roles for Candidate Phyla and Other Microbial Community Members in Biogeochemical Transformations in Oil Reservoirs.</title>
        <authorList>
            <person name="Hu P."/>
            <person name="Tom L."/>
            <person name="Singh A."/>
            <person name="Thomas B.C."/>
            <person name="Baker B.J."/>
            <person name="Piceno Y.M."/>
            <person name="Andersen G.L."/>
            <person name="Banfield J.F."/>
        </authorList>
    </citation>
    <scope>NUCLEOTIDE SEQUENCE [LARGE SCALE GENOMIC DNA]</scope>
    <source>
        <strain evidence="7">46_16</strain>
    </source>
</reference>
<proteinExistence type="inferred from homology"/>
<comment type="similarity">
    <text evidence="2">Belongs to the bacterial solute-binding protein 1 family.</text>
</comment>
<protein>
    <submittedName>
        <fullName evidence="7">Putative ABC transporter substrate binding protein</fullName>
    </submittedName>
</protein>
<dbReference type="GO" id="GO:0030313">
    <property type="term" value="C:cell envelope"/>
    <property type="evidence" value="ECO:0007669"/>
    <property type="project" value="UniProtKB-SubCell"/>
</dbReference>
<evidence type="ECO:0000256" key="6">
    <source>
        <dbReference type="SAM" id="SignalP"/>
    </source>
</evidence>
<feature type="region of interest" description="Disordered" evidence="5">
    <location>
        <begin position="28"/>
        <end position="63"/>
    </location>
</feature>
<organism evidence="7 8">
    <name type="scientific">Anaerolinea thermophila</name>
    <dbReference type="NCBI Taxonomy" id="167964"/>
    <lineage>
        <taxon>Bacteria</taxon>
        <taxon>Bacillati</taxon>
        <taxon>Chloroflexota</taxon>
        <taxon>Anaerolineae</taxon>
        <taxon>Anaerolineales</taxon>
        <taxon>Anaerolineaceae</taxon>
        <taxon>Anaerolinea</taxon>
    </lineage>
</organism>
<dbReference type="Proteomes" id="UP000064249">
    <property type="component" value="Unassembled WGS sequence"/>
</dbReference>
<evidence type="ECO:0000256" key="5">
    <source>
        <dbReference type="SAM" id="MobiDB-lite"/>
    </source>
</evidence>
<dbReference type="PANTHER" id="PTHR43649:SF31">
    <property type="entry name" value="SN-GLYCEROL-3-PHOSPHATE-BINDING PERIPLASMIC PROTEIN UGPB"/>
    <property type="match status" value="1"/>
</dbReference>
<evidence type="ECO:0000256" key="2">
    <source>
        <dbReference type="ARBA" id="ARBA00008520"/>
    </source>
</evidence>
<keyword evidence="4 6" id="KW-0732">Signal</keyword>
<accession>A0A101FY71</accession>
<evidence type="ECO:0000313" key="7">
    <source>
        <dbReference type="EMBL" id="KUK46659.1"/>
    </source>
</evidence>
<dbReference type="PROSITE" id="PS51257">
    <property type="entry name" value="PROKAR_LIPOPROTEIN"/>
    <property type="match status" value="1"/>
</dbReference>
<feature type="compositionally biased region" description="Acidic residues" evidence="5">
    <location>
        <begin position="30"/>
        <end position="63"/>
    </location>
</feature>
<evidence type="ECO:0000256" key="3">
    <source>
        <dbReference type="ARBA" id="ARBA00022448"/>
    </source>
</evidence>
<dbReference type="AlphaFoldDB" id="A0A101FY71"/>
<sequence>MKKYMKLITLLITVVLIFGLFGCAQQAEEPVTEEPEVEEPEVEEPEVEEPEVEEPEETEEEVEVQEPVVIRYAAWNLGTEEENNIFRQLNQAYMDLNPHVTIEVVDMSGEGGWEALLTAYAAKGELPDVFMANNVPLYVQNGWMADLTDYVAADPDWEDVPQILKDSFTYDGQVMGLPSAQFIMGYFVNQDLYEAANLDAPVYGFTVEEWEAAVKDLNNIDQGILGLDEQEFVSGWYANALNPDLRWFSYDGEKMNYNAPEFKQAIAKMGEMKPYTWQGLTEEQMANFVSTGPGELFLNQEVGMRWDASWSVPGYVQNASFNWDFVGVPGGNQAVVFDVVGVSQTAENMEEAYEFAKWLSFSKEAWMAEVELAREMGSAPKMPISIDDESIETYRGFVDKPGILTALDNLDNSMVESLAKIVPGYVNARWEGKPGIDIGEEQDVNMWYMFNFANEGTYKYEDYSAQLEEFANNIIEEARAAMGQ</sequence>